<reference evidence="1" key="1">
    <citation type="journal article" date="2021" name="Open Biol.">
        <title>Shared evolutionary footprints suggest mitochondrial oxidative damage underlies multiple complex I losses in fungi.</title>
        <authorList>
            <person name="Schikora-Tamarit M.A."/>
            <person name="Marcet-Houben M."/>
            <person name="Nosek J."/>
            <person name="Gabaldon T."/>
        </authorList>
    </citation>
    <scope>NUCLEOTIDE SEQUENCE</scope>
    <source>
        <strain evidence="1">CBS2887</strain>
    </source>
</reference>
<comment type="caution">
    <text evidence="1">The sequence shown here is derived from an EMBL/GenBank/DDBJ whole genome shotgun (WGS) entry which is preliminary data.</text>
</comment>
<accession>A0A9P8TNB6</accession>
<organism evidence="1 2">
    <name type="scientific">Wickerhamomyces pijperi</name>
    <name type="common">Yeast</name>
    <name type="synonym">Pichia pijperi</name>
    <dbReference type="NCBI Taxonomy" id="599730"/>
    <lineage>
        <taxon>Eukaryota</taxon>
        <taxon>Fungi</taxon>
        <taxon>Dikarya</taxon>
        <taxon>Ascomycota</taxon>
        <taxon>Saccharomycotina</taxon>
        <taxon>Saccharomycetes</taxon>
        <taxon>Phaffomycetales</taxon>
        <taxon>Wickerhamomycetaceae</taxon>
        <taxon>Wickerhamomyces</taxon>
    </lineage>
</organism>
<dbReference type="EMBL" id="JAEUBG010002198">
    <property type="protein sequence ID" value="KAH3685025.1"/>
    <property type="molecule type" value="Genomic_DNA"/>
</dbReference>
<dbReference type="Proteomes" id="UP000774326">
    <property type="component" value="Unassembled WGS sequence"/>
</dbReference>
<sequence>MMITSAAAIIHRTGNDMIKSWSRISSMNSPSSGRSIGYYFLSITTVLHLNDSVQIGQVSQIIFQPSININLSGISSIVHLTLADSINSSLDPFVGGSMLFSNLLLNELFEPRIFGDPLMLDV</sequence>
<proteinExistence type="predicted"/>
<dbReference type="AlphaFoldDB" id="A0A9P8TNB6"/>
<name>A0A9P8TNB6_WICPI</name>
<reference evidence="1" key="2">
    <citation type="submission" date="2021-01" db="EMBL/GenBank/DDBJ databases">
        <authorList>
            <person name="Schikora-Tamarit M.A."/>
        </authorList>
    </citation>
    <scope>NUCLEOTIDE SEQUENCE</scope>
    <source>
        <strain evidence="1">CBS2887</strain>
    </source>
</reference>
<evidence type="ECO:0000313" key="1">
    <source>
        <dbReference type="EMBL" id="KAH3685025.1"/>
    </source>
</evidence>
<evidence type="ECO:0000313" key="2">
    <source>
        <dbReference type="Proteomes" id="UP000774326"/>
    </source>
</evidence>
<protein>
    <submittedName>
        <fullName evidence="1">Uncharacterized protein</fullName>
    </submittedName>
</protein>
<gene>
    <name evidence="1" type="ORF">WICPIJ_004005</name>
</gene>
<keyword evidence="2" id="KW-1185">Reference proteome</keyword>